<dbReference type="Gene3D" id="3.20.20.70">
    <property type="entry name" value="Aldolase class I"/>
    <property type="match status" value="1"/>
</dbReference>
<dbReference type="InterPro" id="IPR004352">
    <property type="entry name" value="GH114_TIM-barrel"/>
</dbReference>
<dbReference type="Pfam" id="PF03537">
    <property type="entry name" value="Glyco_hydro_114"/>
    <property type="match status" value="1"/>
</dbReference>
<proteinExistence type="predicted"/>
<protein>
    <submittedName>
        <fullName evidence="3">Endo alpha-1,4 polygalactosaminidase</fullName>
    </submittedName>
</protein>
<comment type="caution">
    <text evidence="3">The sequence shown here is derived from an EMBL/GenBank/DDBJ whole genome shotgun (WGS) entry which is preliminary data.</text>
</comment>
<dbReference type="EMBL" id="JACBJI010000001">
    <property type="protein sequence ID" value="NYA69936.1"/>
    <property type="molecule type" value="Genomic_DNA"/>
</dbReference>
<evidence type="ECO:0000313" key="4">
    <source>
        <dbReference type="Proteomes" id="UP000535020"/>
    </source>
</evidence>
<organism evidence="3 4">
    <name type="scientific">Flavobacterium agri</name>
    <dbReference type="NCBI Taxonomy" id="2743471"/>
    <lineage>
        <taxon>Bacteria</taxon>
        <taxon>Pseudomonadati</taxon>
        <taxon>Bacteroidota</taxon>
        <taxon>Flavobacteriia</taxon>
        <taxon>Flavobacteriales</taxon>
        <taxon>Flavobacteriaceae</taxon>
        <taxon>Flavobacterium</taxon>
    </lineage>
</organism>
<dbReference type="PANTHER" id="PTHR35882:SF2">
    <property type="entry name" value="PELA"/>
    <property type="match status" value="1"/>
</dbReference>
<name>A0A7Y8Y050_9FLAO</name>
<dbReference type="AlphaFoldDB" id="A0A7Y8Y050"/>
<keyword evidence="1" id="KW-0732">Signal</keyword>
<evidence type="ECO:0000259" key="2">
    <source>
        <dbReference type="Pfam" id="PF03537"/>
    </source>
</evidence>
<dbReference type="PANTHER" id="PTHR35882">
    <property type="entry name" value="PELA"/>
    <property type="match status" value="1"/>
</dbReference>
<feature type="domain" description="Glycoside-hydrolase family GH114 TIM-barrel" evidence="2">
    <location>
        <begin position="49"/>
        <end position="260"/>
    </location>
</feature>
<dbReference type="InterPro" id="IPR013785">
    <property type="entry name" value="Aldolase_TIM"/>
</dbReference>
<dbReference type="RefSeq" id="WP_176004756.1">
    <property type="nucleotide sequence ID" value="NZ_JABWMI010000005.1"/>
</dbReference>
<gene>
    <name evidence="3" type="ORF">HZF10_03315</name>
</gene>
<accession>A0A7Y8Y050</accession>
<sequence length="267" mass="30824">MRLIKMFLFVLPSILTANPPAAIGKSTVLVCYGRLNPEDIKGYDYVILEPQFYNIYEIRKIKSQNEKVLAYISIGEVNANAPHYAELKDHTAGKNEIWDSYYLDLKSEKTVNTLLRIIDRTLDKEYDGFFLDNVDNYTTWGAQPNQKQDLVNFLKTISEKYPEKIWIQNAGLELIPDTAQYVDAVVIESVATNYTFDDKTYKLRAEADFKAYADKLADINKKYNLPIILIEYADTEKLYKQVLHRIKPLGFDYFIGSIDLQGIPTFK</sequence>
<dbReference type="InterPro" id="IPR017853">
    <property type="entry name" value="GH"/>
</dbReference>
<reference evidence="3 4" key="1">
    <citation type="submission" date="2020-07" db="EMBL/GenBank/DDBJ databases">
        <authorList>
            <person name="Sun Q."/>
        </authorList>
    </citation>
    <scope>NUCLEOTIDE SEQUENCE [LARGE SCALE GENOMIC DNA]</scope>
    <source>
        <strain evidence="3 4">MAH-1</strain>
    </source>
</reference>
<feature type="signal peptide" evidence="1">
    <location>
        <begin position="1"/>
        <end position="17"/>
    </location>
</feature>
<evidence type="ECO:0000313" key="3">
    <source>
        <dbReference type="EMBL" id="NYA69936.1"/>
    </source>
</evidence>
<dbReference type="SUPFAM" id="SSF51445">
    <property type="entry name" value="(Trans)glycosidases"/>
    <property type="match status" value="1"/>
</dbReference>
<dbReference type="Proteomes" id="UP000535020">
    <property type="component" value="Unassembled WGS sequence"/>
</dbReference>
<feature type="chain" id="PRO_5030513589" evidence="1">
    <location>
        <begin position="18"/>
        <end position="267"/>
    </location>
</feature>
<evidence type="ECO:0000256" key="1">
    <source>
        <dbReference type="SAM" id="SignalP"/>
    </source>
</evidence>
<keyword evidence="4" id="KW-1185">Reference proteome</keyword>